<keyword evidence="4" id="KW-1185">Reference proteome</keyword>
<evidence type="ECO:0000313" key="3">
    <source>
        <dbReference type="EMBL" id="KAK8384642.1"/>
    </source>
</evidence>
<gene>
    <name evidence="3" type="ORF">O3P69_014305</name>
</gene>
<feature type="chain" id="PRO_5043597969" evidence="2">
    <location>
        <begin position="17"/>
        <end position="351"/>
    </location>
</feature>
<dbReference type="EMBL" id="JARAKH010000034">
    <property type="protein sequence ID" value="KAK8384642.1"/>
    <property type="molecule type" value="Genomic_DNA"/>
</dbReference>
<organism evidence="3 4">
    <name type="scientific">Scylla paramamosain</name>
    <name type="common">Mud crab</name>
    <dbReference type="NCBI Taxonomy" id="85552"/>
    <lineage>
        <taxon>Eukaryota</taxon>
        <taxon>Metazoa</taxon>
        <taxon>Ecdysozoa</taxon>
        <taxon>Arthropoda</taxon>
        <taxon>Crustacea</taxon>
        <taxon>Multicrustacea</taxon>
        <taxon>Malacostraca</taxon>
        <taxon>Eumalacostraca</taxon>
        <taxon>Eucarida</taxon>
        <taxon>Decapoda</taxon>
        <taxon>Pleocyemata</taxon>
        <taxon>Brachyura</taxon>
        <taxon>Eubrachyura</taxon>
        <taxon>Portunoidea</taxon>
        <taxon>Portunidae</taxon>
        <taxon>Portuninae</taxon>
        <taxon>Scylla</taxon>
    </lineage>
</organism>
<accession>A0AAW0TBD5</accession>
<feature type="compositionally biased region" description="Low complexity" evidence="1">
    <location>
        <begin position="327"/>
        <end position="337"/>
    </location>
</feature>
<sequence>MAATLGLWVMVYSGLATLSMVEEDLLQSKDEDKGVRPAVTAVSGIRQLPSLVVRHSSLPPPASCHPLAASSSKRLMWTLVKRTCPPASKSSRVGEGGDVYMDFVEWDDSDFLPLLPPCPLLSASPATVLLTWPQPSYSRFHVFMPWLEYAKLRFEGNPGVDVKLRWLAEVDRVFSLDCILAKVRIFVVTCFVYISRKRPDIVQRVMAGEFLVLPLVVQDSPKRPHKFPSYLTTCYPVEIDQSLSKKLPVYSAHHFHQKAEKCAWYSSLRDSHSCHYRGLHPPLMSDAITSNWQYPHYHEQGVRHGCSRRPTSASPQSATPPPPLKPSVPTISSASSSQVLALREAANDLKS</sequence>
<keyword evidence="2" id="KW-0732">Signal</keyword>
<dbReference type="Proteomes" id="UP001487740">
    <property type="component" value="Unassembled WGS sequence"/>
</dbReference>
<comment type="caution">
    <text evidence="3">The sequence shown here is derived from an EMBL/GenBank/DDBJ whole genome shotgun (WGS) entry which is preliminary data.</text>
</comment>
<feature type="region of interest" description="Disordered" evidence="1">
    <location>
        <begin position="302"/>
        <end position="338"/>
    </location>
</feature>
<evidence type="ECO:0000256" key="1">
    <source>
        <dbReference type="SAM" id="MobiDB-lite"/>
    </source>
</evidence>
<protein>
    <submittedName>
        <fullName evidence="3">Uncharacterized protein</fullName>
    </submittedName>
</protein>
<dbReference type="AlphaFoldDB" id="A0AAW0TBD5"/>
<proteinExistence type="predicted"/>
<name>A0AAW0TBD5_SCYPA</name>
<evidence type="ECO:0000256" key="2">
    <source>
        <dbReference type="SAM" id="SignalP"/>
    </source>
</evidence>
<reference evidence="3 4" key="1">
    <citation type="submission" date="2023-03" db="EMBL/GenBank/DDBJ databases">
        <title>High-quality genome of Scylla paramamosain provides insights in environmental adaptation.</title>
        <authorList>
            <person name="Zhang L."/>
        </authorList>
    </citation>
    <scope>NUCLEOTIDE SEQUENCE [LARGE SCALE GENOMIC DNA]</scope>
    <source>
        <strain evidence="3">LZ_2023a</strain>
        <tissue evidence="3">Muscle</tissue>
    </source>
</reference>
<feature type="signal peptide" evidence="2">
    <location>
        <begin position="1"/>
        <end position="16"/>
    </location>
</feature>
<evidence type="ECO:0000313" key="4">
    <source>
        <dbReference type="Proteomes" id="UP001487740"/>
    </source>
</evidence>